<organism evidence="3">
    <name type="scientific">Chromera velia CCMP2878</name>
    <dbReference type="NCBI Taxonomy" id="1169474"/>
    <lineage>
        <taxon>Eukaryota</taxon>
        <taxon>Sar</taxon>
        <taxon>Alveolata</taxon>
        <taxon>Colpodellida</taxon>
        <taxon>Chromeraceae</taxon>
        <taxon>Chromera</taxon>
    </lineage>
</organism>
<dbReference type="VEuPathDB" id="CryptoDB:Cvel_35327"/>
<dbReference type="GO" id="GO:0000166">
    <property type="term" value="F:nucleotide binding"/>
    <property type="evidence" value="ECO:0007669"/>
    <property type="project" value="InterPro"/>
</dbReference>
<dbReference type="EMBL" id="CDMZ01004926">
    <property type="protein sequence ID" value="CEM51373.1"/>
    <property type="molecule type" value="Genomic_DNA"/>
</dbReference>
<dbReference type="GO" id="GO:0006352">
    <property type="term" value="P:DNA-templated transcription initiation"/>
    <property type="evidence" value="ECO:0007669"/>
    <property type="project" value="InterPro"/>
</dbReference>
<dbReference type="PhylomeDB" id="A0A0G4I380"/>
<dbReference type="Pfam" id="PF03874">
    <property type="entry name" value="RNA_pol_Rpb4"/>
    <property type="match status" value="1"/>
</dbReference>
<dbReference type="InterPro" id="IPR005574">
    <property type="entry name" value="Rpb4/RPC9"/>
</dbReference>
<name>A0A0G4I380_9ALVE</name>
<evidence type="ECO:0000313" key="3">
    <source>
        <dbReference type="EMBL" id="CEM51373.1"/>
    </source>
</evidence>
<keyword evidence="2" id="KW-0539">Nucleus</keyword>
<proteinExistence type="predicted"/>
<evidence type="ECO:0000256" key="2">
    <source>
        <dbReference type="ARBA" id="ARBA00023242"/>
    </source>
</evidence>
<gene>
    <name evidence="3" type="ORF">Cvel_35327</name>
</gene>
<dbReference type="InterPro" id="IPR045222">
    <property type="entry name" value="Rpb4-like"/>
</dbReference>
<dbReference type="InterPro" id="IPR038324">
    <property type="entry name" value="Rpb4/RPC9_sf"/>
</dbReference>
<dbReference type="GO" id="GO:0005634">
    <property type="term" value="C:nucleus"/>
    <property type="evidence" value="ECO:0007669"/>
    <property type="project" value="UniProtKB-SubCell"/>
</dbReference>
<evidence type="ECO:0000256" key="1">
    <source>
        <dbReference type="ARBA" id="ARBA00004123"/>
    </source>
</evidence>
<dbReference type="InterPro" id="IPR010997">
    <property type="entry name" value="HRDC-like_sf"/>
</dbReference>
<comment type="subcellular location">
    <subcellularLocation>
        <location evidence="1">Nucleus</location>
    </subcellularLocation>
</comment>
<dbReference type="PANTHER" id="PTHR21297">
    <property type="entry name" value="DNA-DIRECTED RNA POLYMERASE II"/>
    <property type="match status" value="1"/>
</dbReference>
<dbReference type="Gene3D" id="1.20.1250.40">
    <property type="match status" value="1"/>
</dbReference>
<protein>
    <recommendedName>
        <fullName evidence="4">RNA polymerase Rpb4/RPC9 core domain-containing protein</fullName>
    </recommendedName>
</protein>
<dbReference type="GO" id="GO:0030880">
    <property type="term" value="C:RNA polymerase complex"/>
    <property type="evidence" value="ECO:0007669"/>
    <property type="project" value="InterPro"/>
</dbReference>
<reference evidence="3" key="1">
    <citation type="submission" date="2014-11" db="EMBL/GenBank/DDBJ databases">
        <authorList>
            <person name="Otto D Thomas"/>
            <person name="Naeem Raeece"/>
        </authorList>
    </citation>
    <scope>NUCLEOTIDE SEQUENCE</scope>
</reference>
<sequence length="105" mass="12492">MEERQKVSPVAEKNAEMFRLYKKYTEEFQKFRNSMTLKQLRDRLVNYEISADGRKLNDYEAAMLMNLIPRTAQEAIEMLPQLKRCDEAKIAEIVKHLEKSQHSQE</sequence>
<dbReference type="SUPFAM" id="SSF47819">
    <property type="entry name" value="HRDC-like"/>
    <property type="match status" value="1"/>
</dbReference>
<accession>A0A0G4I380</accession>
<dbReference type="AlphaFoldDB" id="A0A0G4I380"/>
<evidence type="ECO:0008006" key="4">
    <source>
        <dbReference type="Google" id="ProtNLM"/>
    </source>
</evidence>